<organism evidence="5">
    <name type="scientific">Petromyzon marinus</name>
    <name type="common">Sea lamprey</name>
    <dbReference type="NCBI Taxonomy" id="7757"/>
    <lineage>
        <taxon>Eukaryota</taxon>
        <taxon>Metazoa</taxon>
        <taxon>Chordata</taxon>
        <taxon>Craniata</taxon>
        <taxon>Vertebrata</taxon>
        <taxon>Cyclostomata</taxon>
        <taxon>Hyperoartia</taxon>
        <taxon>Petromyzontiformes</taxon>
        <taxon>Petromyzontidae</taxon>
        <taxon>Petromyzon</taxon>
    </lineage>
</organism>
<dbReference type="Gene3D" id="2.40.240.130">
    <property type="match status" value="1"/>
</dbReference>
<evidence type="ECO:0000259" key="4">
    <source>
        <dbReference type="PROSITE" id="PS50841"/>
    </source>
</evidence>
<dbReference type="STRING" id="7757.ENSPMAP00000007648"/>
<reference evidence="5" key="1">
    <citation type="submission" date="2025-08" db="UniProtKB">
        <authorList>
            <consortium name="Ensembl"/>
        </authorList>
    </citation>
    <scope>IDENTIFICATION</scope>
</reference>
<dbReference type="InterPro" id="IPR001158">
    <property type="entry name" value="DIX"/>
</dbReference>
<feature type="compositionally biased region" description="Polar residues" evidence="3">
    <location>
        <begin position="149"/>
        <end position="176"/>
    </location>
</feature>
<dbReference type="GO" id="GO:0070411">
    <property type="term" value="F:I-SMAD binding"/>
    <property type="evidence" value="ECO:0007669"/>
    <property type="project" value="TreeGrafter"/>
</dbReference>
<feature type="region of interest" description="Disordered" evidence="3">
    <location>
        <begin position="1"/>
        <end position="37"/>
    </location>
</feature>
<protein>
    <recommendedName>
        <fullName evidence="4">DIX domain-containing protein</fullName>
    </recommendedName>
</protein>
<dbReference type="HOGENOM" id="CLU_988818_0_0_1"/>
<dbReference type="GO" id="GO:0048468">
    <property type="term" value="P:cell development"/>
    <property type="evidence" value="ECO:0007669"/>
    <property type="project" value="TreeGrafter"/>
</dbReference>
<proteinExistence type="predicted"/>
<dbReference type="InterPro" id="IPR038207">
    <property type="entry name" value="DIX_dom_sf"/>
</dbReference>
<keyword evidence="1 2" id="KW-0879">Wnt signaling pathway</keyword>
<dbReference type="GO" id="GO:0005886">
    <property type="term" value="C:plasma membrane"/>
    <property type="evidence" value="ECO:0007669"/>
    <property type="project" value="TreeGrafter"/>
</dbReference>
<sequence>SNKPGTLGKKSSKGESGSKAEEAPLEEGPIRVLEEVPDRFRIWQWMVQGEKEAGRHAKTTTTTTSSKKNPSGPSSKKGSEATPRAAHAWSGVATAPQRAPAVGTQPSQPFVQDPGMPPLPAPNPLTQLEEARRRLLEEEKRSARVPPRSRQTQETLQRNRSFQRQAGSQNPNSSPSIDLDADRDKKKSRLAFLAGQVEASDSVVVVYYFCGETIPYRTSVRGHVLTLGHFKELLTKKGTYRYYFKKASEDFDCGVVYEEVQDDDAILPIYEEKINGKVERIE</sequence>
<feature type="region of interest" description="Disordered" evidence="3">
    <location>
        <begin position="50"/>
        <end position="124"/>
    </location>
</feature>
<dbReference type="GO" id="GO:0005634">
    <property type="term" value="C:nucleus"/>
    <property type="evidence" value="ECO:0007669"/>
    <property type="project" value="TreeGrafter"/>
</dbReference>
<reference evidence="5" key="2">
    <citation type="submission" date="2025-09" db="UniProtKB">
        <authorList>
            <consortium name="Ensembl"/>
        </authorList>
    </citation>
    <scope>IDENTIFICATION</scope>
</reference>
<evidence type="ECO:0000313" key="5">
    <source>
        <dbReference type="Ensembl" id="ENSPMAP00000007648.1"/>
    </source>
</evidence>
<dbReference type="GO" id="GO:0008013">
    <property type="term" value="F:beta-catenin binding"/>
    <property type="evidence" value="ECO:0007669"/>
    <property type="project" value="TreeGrafter"/>
</dbReference>
<dbReference type="Pfam" id="PF00778">
    <property type="entry name" value="DIX"/>
    <property type="match status" value="1"/>
</dbReference>
<dbReference type="SMART" id="SM00021">
    <property type="entry name" value="DAX"/>
    <property type="match status" value="1"/>
</dbReference>
<dbReference type="Ensembl" id="ENSPMAT00000007682.1">
    <property type="protein sequence ID" value="ENSPMAP00000007648.1"/>
    <property type="gene ID" value="ENSPMAG00000006940.1"/>
</dbReference>
<dbReference type="OMA" id="CGETIPY"/>
<feature type="domain" description="DIX" evidence="4">
    <location>
        <begin position="200"/>
        <end position="282"/>
    </location>
</feature>
<dbReference type="GO" id="GO:0016055">
    <property type="term" value="P:Wnt signaling pathway"/>
    <property type="evidence" value="ECO:0007669"/>
    <property type="project" value="UniProtKB-KW"/>
</dbReference>
<dbReference type="InterPro" id="IPR029071">
    <property type="entry name" value="Ubiquitin-like_domsf"/>
</dbReference>
<feature type="compositionally biased region" description="Basic and acidic residues" evidence="3">
    <location>
        <begin position="12"/>
        <end position="37"/>
    </location>
</feature>
<dbReference type="GeneTree" id="ENSGT00940000170309"/>
<dbReference type="GO" id="GO:0032436">
    <property type="term" value="P:positive regulation of proteasomal ubiquitin-dependent protein catabolic process"/>
    <property type="evidence" value="ECO:0007669"/>
    <property type="project" value="TreeGrafter"/>
</dbReference>
<accession>S4RR12</accession>
<dbReference type="PANTHER" id="PTHR46102:SF2">
    <property type="entry name" value="AXIN"/>
    <property type="match status" value="1"/>
</dbReference>
<dbReference type="SUPFAM" id="SSF54236">
    <property type="entry name" value="Ubiquitin-like"/>
    <property type="match status" value="1"/>
</dbReference>
<name>S4RR12_PETMA</name>
<feature type="compositionally biased region" description="Low complexity" evidence="3">
    <location>
        <begin position="59"/>
        <end position="76"/>
    </location>
</feature>
<dbReference type="GO" id="GO:0031625">
    <property type="term" value="F:ubiquitin protein ligase binding"/>
    <property type="evidence" value="ECO:0007669"/>
    <property type="project" value="TreeGrafter"/>
</dbReference>
<dbReference type="GO" id="GO:0090090">
    <property type="term" value="P:negative regulation of canonical Wnt signaling pathway"/>
    <property type="evidence" value="ECO:0007669"/>
    <property type="project" value="InterPro"/>
</dbReference>
<dbReference type="InterPro" id="IPR043581">
    <property type="entry name" value="Axin-like"/>
</dbReference>
<dbReference type="GO" id="GO:0030877">
    <property type="term" value="C:beta-catenin destruction complex"/>
    <property type="evidence" value="ECO:0007669"/>
    <property type="project" value="TreeGrafter"/>
</dbReference>
<dbReference type="GO" id="GO:0060090">
    <property type="term" value="F:molecular adaptor activity"/>
    <property type="evidence" value="ECO:0007669"/>
    <property type="project" value="TreeGrafter"/>
</dbReference>
<dbReference type="GO" id="GO:0019901">
    <property type="term" value="F:protein kinase binding"/>
    <property type="evidence" value="ECO:0007669"/>
    <property type="project" value="TreeGrafter"/>
</dbReference>
<dbReference type="FunFam" id="2.40.240.130:FF:000002">
    <property type="entry name" value="Axin 1"/>
    <property type="match status" value="1"/>
</dbReference>
<dbReference type="PROSITE" id="PS50841">
    <property type="entry name" value="DIX"/>
    <property type="match status" value="1"/>
</dbReference>
<dbReference type="AlphaFoldDB" id="S4RR12"/>
<evidence type="ECO:0000256" key="3">
    <source>
        <dbReference type="SAM" id="MobiDB-lite"/>
    </source>
</evidence>
<feature type="region of interest" description="Disordered" evidence="3">
    <location>
        <begin position="138"/>
        <end position="181"/>
    </location>
</feature>
<evidence type="ECO:0000256" key="2">
    <source>
        <dbReference type="PROSITE-ProRule" id="PRU00069"/>
    </source>
</evidence>
<evidence type="ECO:0000256" key="1">
    <source>
        <dbReference type="ARBA" id="ARBA00022687"/>
    </source>
</evidence>
<dbReference type="PANTHER" id="PTHR46102">
    <property type="entry name" value="AXIN"/>
    <property type="match status" value="1"/>
</dbReference>